<sequence>MFYQPLRYDDKIISKYCFFNKIPVIESFFHIPKSFLEKQLGQIFFQLPKNITIYIKGFNEKFKCNFFLAKAAFPNYFENNIETLLSTRTDQRFRNKLINEYPSLNNIAHLIKKKEELNFEKLSFEDSTQENFFLFQHPNADRSEKRKNMVIHELNKVSIEIQRINEKLNFSILYVPAINLLNVDIIRRFLCNPIKIQVEVPPPVPINSNFYENLFNQNFCININDGINNGNVFVSPIMGSFFSSVIASQTNNFLKIKVSNAIEIKNILINLFNSNTKIRLKYSQYQLLQEITKKFDSIYLKKCIECFKSNINNLNDAFEQCDTFIELQEKIFDLNEENFQETYLFIQDQIQNSDLKPDVAFQIELASALRPKYNKLFNQLYVNIKTYIDPKFPCEIYQFDLSETEMILINDDSSALLELLSKNPNFDLNQNINCHCSFCKNASLIAASCFYGAASCFKFLQSNGAKIEVEYLMEFAIAGGNIEIIHLLDIQKEEIIIGVCSTAARFHRNTILEWLIEQEIDDSPFLESASIHSNFKAARIYFDLKFKSFIDNNSNFSNQNQRISLIDNEINESLQKSLKHNCLTYFRFLLNFPGANIDHNLLIPAIQSGSIQILDLIISFGDNIFKNSYQNISEEIILTAIRTGQIAFIDKLFKLKELRLIVERRILSRDEFAQEILRTRNKQIIQKFISFGNIFHYPFSIESIISRLVEENDIELIEKIVDKNYFQCRKDWSPFPSAKSFEMVRYLLDCKSDFNFCNVEGDTCLSNAIKNNDKKIIQLLITNGANIRTSDFERANQEIKDILLLFYNKDKMN</sequence>
<dbReference type="Proteomes" id="UP001470230">
    <property type="component" value="Unassembled WGS sequence"/>
</dbReference>
<feature type="repeat" description="ANK" evidence="1">
    <location>
        <begin position="760"/>
        <end position="792"/>
    </location>
</feature>
<accession>A0ABR2GLI8</accession>
<dbReference type="InterPro" id="IPR002110">
    <property type="entry name" value="Ankyrin_rpt"/>
</dbReference>
<comment type="caution">
    <text evidence="2">The sequence shown here is derived from an EMBL/GenBank/DDBJ whole genome shotgun (WGS) entry which is preliminary data.</text>
</comment>
<evidence type="ECO:0000313" key="2">
    <source>
        <dbReference type="EMBL" id="KAK8834453.1"/>
    </source>
</evidence>
<evidence type="ECO:0008006" key="5">
    <source>
        <dbReference type="Google" id="ProtNLM"/>
    </source>
</evidence>
<dbReference type="Gene3D" id="1.25.40.20">
    <property type="entry name" value="Ankyrin repeat-containing domain"/>
    <property type="match status" value="1"/>
</dbReference>
<keyword evidence="4" id="KW-1185">Reference proteome</keyword>
<name>A0ABR2GLI8_9EUKA</name>
<evidence type="ECO:0000313" key="3">
    <source>
        <dbReference type="EMBL" id="KAK8837775.1"/>
    </source>
</evidence>
<dbReference type="SMART" id="SM00248">
    <property type="entry name" value="ANK"/>
    <property type="match status" value="3"/>
</dbReference>
<protein>
    <recommendedName>
        <fullName evidence="5">DUF3447 domain-containing protein</fullName>
    </recommendedName>
</protein>
<dbReference type="PROSITE" id="PS50297">
    <property type="entry name" value="ANK_REP_REGION"/>
    <property type="match status" value="1"/>
</dbReference>
<reference evidence="2 4" key="1">
    <citation type="submission" date="2024-04" db="EMBL/GenBank/DDBJ databases">
        <title>Tritrichomonas musculus Genome.</title>
        <authorList>
            <person name="Alves-Ferreira E."/>
            <person name="Grigg M."/>
            <person name="Lorenzi H."/>
            <person name="Galac M."/>
        </authorList>
    </citation>
    <scope>NUCLEOTIDE SEQUENCE [LARGE SCALE GENOMIC DNA]</scope>
    <source>
        <strain evidence="2 4">EAF2021</strain>
    </source>
</reference>
<dbReference type="InterPro" id="IPR036770">
    <property type="entry name" value="Ankyrin_rpt-contain_sf"/>
</dbReference>
<proteinExistence type="predicted"/>
<evidence type="ECO:0000256" key="1">
    <source>
        <dbReference type="PROSITE-ProRule" id="PRU00023"/>
    </source>
</evidence>
<dbReference type="PANTHER" id="PTHR24159">
    <property type="match status" value="1"/>
</dbReference>
<dbReference type="PROSITE" id="PS50088">
    <property type="entry name" value="ANK_REPEAT"/>
    <property type="match status" value="1"/>
</dbReference>
<evidence type="ECO:0000313" key="4">
    <source>
        <dbReference type="Proteomes" id="UP001470230"/>
    </source>
</evidence>
<dbReference type="PANTHER" id="PTHR24159:SF5">
    <property type="entry name" value="ANK_REP_REGION DOMAIN-CONTAINING PROTEIN"/>
    <property type="match status" value="1"/>
</dbReference>
<organism evidence="2 4">
    <name type="scientific">Tritrichomonas musculus</name>
    <dbReference type="NCBI Taxonomy" id="1915356"/>
    <lineage>
        <taxon>Eukaryota</taxon>
        <taxon>Metamonada</taxon>
        <taxon>Parabasalia</taxon>
        <taxon>Tritrichomonadida</taxon>
        <taxon>Tritrichomonadidae</taxon>
        <taxon>Tritrichomonas</taxon>
    </lineage>
</organism>
<dbReference type="EMBL" id="JAPFFF010000058">
    <property type="protein sequence ID" value="KAK8837775.1"/>
    <property type="molecule type" value="Genomic_DNA"/>
</dbReference>
<dbReference type="Pfam" id="PF12796">
    <property type="entry name" value="Ank_2"/>
    <property type="match status" value="1"/>
</dbReference>
<gene>
    <name evidence="2" type="ORF">M9Y10_030594</name>
    <name evidence="3" type="ORF">M9Y10_036313</name>
</gene>
<dbReference type="SUPFAM" id="SSF48403">
    <property type="entry name" value="Ankyrin repeat"/>
    <property type="match status" value="1"/>
</dbReference>
<dbReference type="EMBL" id="JAPFFF010000407">
    <property type="protein sequence ID" value="KAK8834453.1"/>
    <property type="molecule type" value="Genomic_DNA"/>
</dbReference>
<keyword evidence="1" id="KW-0040">ANK repeat</keyword>